<dbReference type="GO" id="GO:0016491">
    <property type="term" value="F:oxidoreductase activity"/>
    <property type="evidence" value="ECO:0007669"/>
    <property type="project" value="UniProtKB-KW"/>
</dbReference>
<dbReference type="EC" id="1.9.3.1" evidence="2"/>
<reference evidence="2" key="1">
    <citation type="submission" date="2020-02" db="EMBL/GenBank/DDBJ databases">
        <authorList>
            <person name="Meier V. D."/>
        </authorList>
    </citation>
    <scope>NUCLEOTIDE SEQUENCE</scope>
    <source>
        <strain evidence="2">AVDCRST_MAG50</strain>
    </source>
</reference>
<proteinExistence type="predicted"/>
<evidence type="ECO:0000256" key="1">
    <source>
        <dbReference type="SAM" id="MobiDB-lite"/>
    </source>
</evidence>
<feature type="compositionally biased region" description="Polar residues" evidence="1">
    <location>
        <begin position="56"/>
        <end position="73"/>
    </location>
</feature>
<feature type="region of interest" description="Disordered" evidence="1">
    <location>
        <begin position="1"/>
        <end position="98"/>
    </location>
</feature>
<accession>A0A6J4I2S5</accession>
<name>A0A6J4I2S5_9ACTN</name>
<feature type="compositionally biased region" description="Low complexity" evidence="1">
    <location>
        <begin position="31"/>
        <end position="55"/>
    </location>
</feature>
<feature type="non-terminal residue" evidence="2">
    <location>
        <position position="1"/>
    </location>
</feature>
<dbReference type="EMBL" id="CADCTF010000086">
    <property type="protein sequence ID" value="CAA9238615.1"/>
    <property type="molecule type" value="Genomic_DNA"/>
</dbReference>
<protein>
    <submittedName>
        <fullName evidence="2">Cytochrome c oxidase polypeptide I</fullName>
        <ecNumber evidence="2">1.9.3.1</ecNumber>
    </submittedName>
</protein>
<feature type="non-terminal residue" evidence="2">
    <location>
        <position position="98"/>
    </location>
</feature>
<evidence type="ECO:0000313" key="2">
    <source>
        <dbReference type="EMBL" id="CAA9238615.1"/>
    </source>
</evidence>
<sequence>WPSSPRHPPRARVRRPRSSTPSRCPCCGVPAARRASGAGSAPSTTSGSASCTGSRPSCSSWSAESRPCSSGPSWPSPTARCSRPRRTTRSSRCTARRW</sequence>
<feature type="compositionally biased region" description="Basic residues" evidence="1">
    <location>
        <begin position="7"/>
        <end position="17"/>
    </location>
</feature>
<dbReference type="AlphaFoldDB" id="A0A6J4I2S5"/>
<feature type="compositionally biased region" description="Basic residues" evidence="1">
    <location>
        <begin position="82"/>
        <end position="98"/>
    </location>
</feature>
<keyword evidence="2" id="KW-0560">Oxidoreductase</keyword>
<organism evidence="2">
    <name type="scientific">uncultured Acidimicrobiales bacterium</name>
    <dbReference type="NCBI Taxonomy" id="310071"/>
    <lineage>
        <taxon>Bacteria</taxon>
        <taxon>Bacillati</taxon>
        <taxon>Actinomycetota</taxon>
        <taxon>Acidimicrobiia</taxon>
        <taxon>Acidimicrobiales</taxon>
        <taxon>environmental samples</taxon>
    </lineage>
</organism>
<gene>
    <name evidence="2" type="ORF">AVDCRST_MAG50-1551</name>
</gene>